<protein>
    <recommendedName>
        <fullName evidence="2">Endonuclease/exonuclease/phosphatase domain-containing protein</fullName>
    </recommendedName>
</protein>
<evidence type="ECO:0000259" key="2">
    <source>
        <dbReference type="Pfam" id="PF14529"/>
    </source>
</evidence>
<evidence type="ECO:0000256" key="1">
    <source>
        <dbReference type="SAM" id="MobiDB-lite"/>
    </source>
</evidence>
<dbReference type="Gene3D" id="3.60.10.10">
    <property type="entry name" value="Endonuclease/exonuclease/phosphatase"/>
    <property type="match status" value="1"/>
</dbReference>
<dbReference type="Pfam" id="PF14529">
    <property type="entry name" value="Exo_endo_phos_2"/>
    <property type="match status" value="1"/>
</dbReference>
<dbReference type="EMBL" id="JAWZYT010000119">
    <property type="protein sequence ID" value="KAK4327854.1"/>
    <property type="molecule type" value="Genomic_DNA"/>
</dbReference>
<reference evidence="3" key="1">
    <citation type="submission" date="2023-11" db="EMBL/GenBank/DDBJ databases">
        <title>Genome assemblies of two species of porcelain crab, Petrolisthes cinctipes and Petrolisthes manimaculis (Anomura: Porcellanidae).</title>
        <authorList>
            <person name="Angst P."/>
        </authorList>
    </citation>
    <scope>NUCLEOTIDE SEQUENCE</scope>
    <source>
        <strain evidence="3">PB745_02</strain>
        <tissue evidence="3">Gill</tissue>
    </source>
</reference>
<dbReference type="SUPFAM" id="SSF56219">
    <property type="entry name" value="DNase I-like"/>
    <property type="match status" value="1"/>
</dbReference>
<dbReference type="GO" id="GO:0003824">
    <property type="term" value="F:catalytic activity"/>
    <property type="evidence" value="ECO:0007669"/>
    <property type="project" value="InterPro"/>
</dbReference>
<evidence type="ECO:0000313" key="3">
    <source>
        <dbReference type="EMBL" id="KAK4327854.1"/>
    </source>
</evidence>
<sequence length="230" mass="26787">MEEFASLTEVLLGESNYFVEVLALHITPLNLVLVNLYRPPACENEYFRPIITKLDAVLENLSSPMPELVMVVDFNLPHVSWSDMRTVHGGTEQDKFQAELLFKFAEKWTNNSSQTVEPTINPDITFKDLNFSSNMVDWSNIKHELDEFDWQTEMKNVPVDEKYSTIIATTLKIVTKYTPLRKACYKAPIPRDRKAIMKKRSKLHSRIRHCNNDHGKRSMQDKVERLEEQL</sequence>
<proteinExistence type="predicted"/>
<feature type="region of interest" description="Disordered" evidence="1">
    <location>
        <begin position="210"/>
        <end position="230"/>
    </location>
</feature>
<dbReference type="InterPro" id="IPR005135">
    <property type="entry name" value="Endo/exonuclease/phosphatase"/>
</dbReference>
<feature type="domain" description="Endonuclease/exonuclease/phosphatase" evidence="2">
    <location>
        <begin position="32"/>
        <end position="134"/>
    </location>
</feature>
<comment type="caution">
    <text evidence="3">The sequence shown here is derived from an EMBL/GenBank/DDBJ whole genome shotgun (WGS) entry which is preliminary data.</text>
</comment>
<name>A0AAE1QJY0_9EUCA</name>
<accession>A0AAE1QJY0</accession>
<dbReference type="Proteomes" id="UP001292094">
    <property type="component" value="Unassembled WGS sequence"/>
</dbReference>
<gene>
    <name evidence="3" type="ORF">Pmani_001703</name>
</gene>
<evidence type="ECO:0000313" key="4">
    <source>
        <dbReference type="Proteomes" id="UP001292094"/>
    </source>
</evidence>
<organism evidence="3 4">
    <name type="scientific">Petrolisthes manimaculis</name>
    <dbReference type="NCBI Taxonomy" id="1843537"/>
    <lineage>
        <taxon>Eukaryota</taxon>
        <taxon>Metazoa</taxon>
        <taxon>Ecdysozoa</taxon>
        <taxon>Arthropoda</taxon>
        <taxon>Crustacea</taxon>
        <taxon>Multicrustacea</taxon>
        <taxon>Malacostraca</taxon>
        <taxon>Eumalacostraca</taxon>
        <taxon>Eucarida</taxon>
        <taxon>Decapoda</taxon>
        <taxon>Pleocyemata</taxon>
        <taxon>Anomura</taxon>
        <taxon>Galatheoidea</taxon>
        <taxon>Porcellanidae</taxon>
        <taxon>Petrolisthes</taxon>
    </lineage>
</organism>
<dbReference type="InterPro" id="IPR036691">
    <property type="entry name" value="Endo/exonu/phosph_ase_sf"/>
</dbReference>
<dbReference type="AlphaFoldDB" id="A0AAE1QJY0"/>
<keyword evidence="4" id="KW-1185">Reference proteome</keyword>